<organism evidence="2 3">
    <name type="scientific">Cutaneotrichosporon cavernicola</name>
    <dbReference type="NCBI Taxonomy" id="279322"/>
    <lineage>
        <taxon>Eukaryota</taxon>
        <taxon>Fungi</taxon>
        <taxon>Dikarya</taxon>
        <taxon>Basidiomycota</taxon>
        <taxon>Agaricomycotina</taxon>
        <taxon>Tremellomycetes</taxon>
        <taxon>Trichosporonales</taxon>
        <taxon>Trichosporonaceae</taxon>
        <taxon>Cutaneotrichosporon</taxon>
    </lineage>
</organism>
<dbReference type="GeneID" id="85493463"/>
<reference evidence="2" key="1">
    <citation type="journal article" date="2023" name="BMC Genomics">
        <title>Chromosome-level genome assemblies of Cutaneotrichosporon spp. (Trichosporonales, Basidiomycota) reveal imbalanced evolution between nucleotide sequences and chromosome synteny.</title>
        <authorList>
            <person name="Kobayashi Y."/>
            <person name="Kayamori A."/>
            <person name="Aoki K."/>
            <person name="Shiwa Y."/>
            <person name="Matsutani M."/>
            <person name="Fujita N."/>
            <person name="Sugita T."/>
            <person name="Iwasaki W."/>
            <person name="Tanaka N."/>
            <person name="Takashima M."/>
        </authorList>
    </citation>
    <scope>NUCLEOTIDE SEQUENCE</scope>
    <source>
        <strain evidence="2">HIS019</strain>
    </source>
</reference>
<accession>A0AA48I5A9</accession>
<keyword evidence="1" id="KW-1133">Transmembrane helix</keyword>
<name>A0AA48I5A9_9TREE</name>
<dbReference type="AlphaFoldDB" id="A0AA48I5A9"/>
<dbReference type="Proteomes" id="UP001233271">
    <property type="component" value="Chromosome 2"/>
</dbReference>
<dbReference type="RefSeq" id="XP_060454858.1">
    <property type="nucleotide sequence ID" value="XM_060598024.1"/>
</dbReference>
<evidence type="ECO:0000313" key="2">
    <source>
        <dbReference type="EMBL" id="BEI89592.1"/>
    </source>
</evidence>
<keyword evidence="1" id="KW-0472">Membrane</keyword>
<sequence length="166" mass="18461">MRNSPHFTKNTLIHNVVWYGYVCLNCSLSFRVAEAIPLFSDLLSLVGAFLSTLLSLQVPCVSERVNELTLNTVEGMMYMYLYDCCTYQEPPAGTLKRKIVHTLNMIMIVTSVFCMIAATHSAIVIIKEHVNDDATTKPFCWADNSKYPGSNHAQGCSIGGKKKNST</sequence>
<protein>
    <submittedName>
        <fullName evidence="2">Uncharacterized protein</fullName>
    </submittedName>
</protein>
<dbReference type="EMBL" id="AP028213">
    <property type="protein sequence ID" value="BEI89592.1"/>
    <property type="molecule type" value="Genomic_DNA"/>
</dbReference>
<keyword evidence="1" id="KW-0812">Transmembrane</keyword>
<evidence type="ECO:0000256" key="1">
    <source>
        <dbReference type="SAM" id="Phobius"/>
    </source>
</evidence>
<feature type="transmembrane region" description="Helical" evidence="1">
    <location>
        <begin position="105"/>
        <end position="126"/>
    </location>
</feature>
<proteinExistence type="predicted"/>
<dbReference type="KEGG" id="ccac:CcaHIS019_0209540"/>
<gene>
    <name evidence="2" type="ORF">CcaverHIS019_0209540</name>
</gene>
<keyword evidence="3" id="KW-1185">Reference proteome</keyword>
<evidence type="ECO:0000313" key="3">
    <source>
        <dbReference type="Proteomes" id="UP001233271"/>
    </source>
</evidence>